<keyword evidence="1" id="KW-0812">Transmembrane</keyword>
<feature type="transmembrane region" description="Helical" evidence="1">
    <location>
        <begin position="90"/>
        <end position="108"/>
    </location>
</feature>
<evidence type="ECO:0000313" key="3">
    <source>
        <dbReference type="Proteomes" id="UP001500920"/>
    </source>
</evidence>
<evidence type="ECO:0000313" key="2">
    <source>
        <dbReference type="EMBL" id="GAA3721051.1"/>
    </source>
</evidence>
<sequence>MPGTGWMFQRSTGYMGLRKECFHVADNIDGRGFIHGYRHRPDRNTADLFARAETDRQIRQIYIGQYVGSLILIIVSLILAYVLGFIPEKWILGLLGLIPIYFGVKVLLVGDSDEAEATAQLDKKGLDGLAGKVVMIIIGSCGADNIGLFVPYFVTIDAGGLAVSLIVLLILIFLLAFTAHRIARTALIGETIEKYGTWIMAIIYIGLGVYILYGNETVQTIFSFL</sequence>
<keyword evidence="1" id="KW-0472">Membrane</keyword>
<feature type="transmembrane region" description="Helical" evidence="1">
    <location>
        <begin position="160"/>
        <end position="183"/>
    </location>
</feature>
<organism evidence="2 3">
    <name type="scientific">Salinicoccus jeotgali</name>
    <dbReference type="NCBI Taxonomy" id="381634"/>
    <lineage>
        <taxon>Bacteria</taxon>
        <taxon>Bacillati</taxon>
        <taxon>Bacillota</taxon>
        <taxon>Bacilli</taxon>
        <taxon>Bacillales</taxon>
        <taxon>Staphylococcaceae</taxon>
        <taxon>Salinicoccus</taxon>
    </lineage>
</organism>
<gene>
    <name evidence="2" type="ORF">GCM10022378_08940</name>
</gene>
<evidence type="ECO:0000256" key="1">
    <source>
        <dbReference type="SAM" id="Phobius"/>
    </source>
</evidence>
<accession>A0ABP7ELJ6</accession>
<keyword evidence="3" id="KW-1185">Reference proteome</keyword>
<dbReference type="Pfam" id="PF03596">
    <property type="entry name" value="Cad"/>
    <property type="match status" value="1"/>
</dbReference>
<protein>
    <submittedName>
        <fullName evidence="2">CadD family cadmium resistance transporter</fullName>
    </submittedName>
</protein>
<dbReference type="NCBIfam" id="TIGR00779">
    <property type="entry name" value="cad"/>
    <property type="match status" value="1"/>
</dbReference>
<dbReference type="InterPro" id="IPR004676">
    <property type="entry name" value="Cd-R_transporter"/>
</dbReference>
<feature type="transmembrane region" description="Helical" evidence="1">
    <location>
        <begin position="61"/>
        <end position="84"/>
    </location>
</feature>
<comment type="caution">
    <text evidence="2">The sequence shown here is derived from an EMBL/GenBank/DDBJ whole genome shotgun (WGS) entry which is preliminary data.</text>
</comment>
<reference evidence="3" key="1">
    <citation type="journal article" date="2019" name="Int. J. Syst. Evol. Microbiol.">
        <title>The Global Catalogue of Microorganisms (GCM) 10K type strain sequencing project: providing services to taxonomists for standard genome sequencing and annotation.</title>
        <authorList>
            <consortium name="The Broad Institute Genomics Platform"/>
            <consortium name="The Broad Institute Genome Sequencing Center for Infectious Disease"/>
            <person name="Wu L."/>
            <person name="Ma J."/>
        </authorList>
    </citation>
    <scope>NUCLEOTIDE SEQUENCE [LARGE SCALE GENOMIC DNA]</scope>
    <source>
        <strain evidence="3">JCM 16981</strain>
    </source>
</reference>
<feature type="transmembrane region" description="Helical" evidence="1">
    <location>
        <begin position="195"/>
        <end position="213"/>
    </location>
</feature>
<dbReference type="Proteomes" id="UP001500920">
    <property type="component" value="Unassembled WGS sequence"/>
</dbReference>
<keyword evidence="1" id="KW-1133">Transmembrane helix</keyword>
<name>A0ABP7ELJ6_9STAP</name>
<feature type="transmembrane region" description="Helical" evidence="1">
    <location>
        <begin position="129"/>
        <end position="154"/>
    </location>
</feature>
<proteinExistence type="predicted"/>
<dbReference type="EMBL" id="BAABCK010000017">
    <property type="protein sequence ID" value="GAA3721051.1"/>
    <property type="molecule type" value="Genomic_DNA"/>
</dbReference>